<feature type="domain" description="BTB" evidence="2">
    <location>
        <begin position="34"/>
        <end position="110"/>
    </location>
</feature>
<feature type="compositionally biased region" description="Low complexity" evidence="1">
    <location>
        <begin position="473"/>
        <end position="485"/>
    </location>
</feature>
<evidence type="ECO:0000313" key="4">
    <source>
        <dbReference type="Proteomes" id="UP001642484"/>
    </source>
</evidence>
<feature type="compositionally biased region" description="Acidic residues" evidence="1">
    <location>
        <begin position="355"/>
        <end position="365"/>
    </location>
</feature>
<feature type="compositionally biased region" description="Low complexity" evidence="1">
    <location>
        <begin position="446"/>
        <end position="461"/>
    </location>
</feature>
<name>A0ABP0IC55_9DINO</name>
<dbReference type="PROSITE" id="PS50097">
    <property type="entry name" value="BTB"/>
    <property type="match status" value="1"/>
</dbReference>
<dbReference type="InterPro" id="IPR000210">
    <property type="entry name" value="BTB/POZ_dom"/>
</dbReference>
<accession>A0ABP0IC55</accession>
<feature type="compositionally biased region" description="Basic and acidic residues" evidence="1">
    <location>
        <begin position="366"/>
        <end position="390"/>
    </location>
</feature>
<keyword evidence="4" id="KW-1185">Reference proteome</keyword>
<sequence length="611" mass="65753">MADAPDAPEGAKKAEAEVPEELTLLHFCGREELSDCSIKLPKSGALQEQAVKCHRLALCSCSGYCFRHFLKPDAESELALPELPEDAELRRQLPLHGLFQLVLRFAYANQTFSVLESEAPEMFPGLYALAMLLEAKKLAEATYEAMELRPGAAAKLLYVASQLEGQADFQTATARCLEVLRQNFGELCSGFGADFGLLAKLPVKLLVTLLEEDDLNVPTEETCLRFVRHVLWRRLPRPEKMLTLSGTLDGAAEGVQLMWESVALEETSSTSPPVDRYSASAQSEGGAIPELSHRVPDPKGGKGALLLRALRGEEVYLSVELPIRWEEASPDEMQVQALQDGKPVTIRFRYTLNEAPEDAKEDGDGEKDAEGGEKKDGEGEAKAEKTRPDMLLKKEEVEQLLGGLRFGHLDHPQLLEAVKDPLLSQAGAQSHLTDALSVRLARYEAADAAAPPRPARPSTRGGSRDGAAGGAAGSSAPVGAAGAATPAPPPDAPEPGSPQFQSSRGTMGANLFPCRCGEGRMQLRQAEGRFLARCHRMASCQEAIWLPSSVVAAAVDGHCAACALRLGAEVRTLTVRLGRDQCRVLRKLPSGVDTLRGMCIAGCHDLLSLLG</sequence>
<organism evidence="3 4">
    <name type="scientific">Durusdinium trenchii</name>
    <dbReference type="NCBI Taxonomy" id="1381693"/>
    <lineage>
        <taxon>Eukaryota</taxon>
        <taxon>Sar</taxon>
        <taxon>Alveolata</taxon>
        <taxon>Dinophyceae</taxon>
        <taxon>Suessiales</taxon>
        <taxon>Symbiodiniaceae</taxon>
        <taxon>Durusdinium</taxon>
    </lineage>
</organism>
<evidence type="ECO:0000259" key="2">
    <source>
        <dbReference type="PROSITE" id="PS50097"/>
    </source>
</evidence>
<proteinExistence type="predicted"/>
<feature type="compositionally biased region" description="Pro residues" evidence="1">
    <location>
        <begin position="486"/>
        <end position="496"/>
    </location>
</feature>
<protein>
    <recommendedName>
        <fullName evidence="2">BTB domain-containing protein</fullName>
    </recommendedName>
</protein>
<comment type="caution">
    <text evidence="3">The sequence shown here is derived from an EMBL/GenBank/DDBJ whole genome shotgun (WGS) entry which is preliminary data.</text>
</comment>
<dbReference type="EMBL" id="CAXAMN010002558">
    <property type="protein sequence ID" value="CAK9000150.1"/>
    <property type="molecule type" value="Genomic_DNA"/>
</dbReference>
<dbReference type="Gene3D" id="3.30.710.10">
    <property type="entry name" value="Potassium Channel Kv1.1, Chain A"/>
    <property type="match status" value="1"/>
</dbReference>
<evidence type="ECO:0000313" key="3">
    <source>
        <dbReference type="EMBL" id="CAK9000150.1"/>
    </source>
</evidence>
<dbReference type="CDD" id="cd18186">
    <property type="entry name" value="BTB_POZ_ZBTB_KLHL-like"/>
    <property type="match status" value="1"/>
</dbReference>
<feature type="region of interest" description="Disordered" evidence="1">
    <location>
        <begin position="353"/>
        <end position="390"/>
    </location>
</feature>
<evidence type="ECO:0000256" key="1">
    <source>
        <dbReference type="SAM" id="MobiDB-lite"/>
    </source>
</evidence>
<dbReference type="InterPro" id="IPR011333">
    <property type="entry name" value="SKP1/BTB/POZ_sf"/>
</dbReference>
<feature type="region of interest" description="Disordered" evidence="1">
    <location>
        <begin position="445"/>
        <end position="504"/>
    </location>
</feature>
<reference evidence="3 4" key="1">
    <citation type="submission" date="2024-02" db="EMBL/GenBank/DDBJ databases">
        <authorList>
            <person name="Chen Y."/>
            <person name="Shah S."/>
            <person name="Dougan E. K."/>
            <person name="Thang M."/>
            <person name="Chan C."/>
        </authorList>
    </citation>
    <scope>NUCLEOTIDE SEQUENCE [LARGE SCALE GENOMIC DNA]</scope>
</reference>
<dbReference type="Proteomes" id="UP001642484">
    <property type="component" value="Unassembled WGS sequence"/>
</dbReference>
<gene>
    <name evidence="3" type="ORF">CCMP2556_LOCUS5954</name>
</gene>